<comment type="caution">
    <text evidence="1">The sequence shown here is derived from an EMBL/GenBank/DDBJ whole genome shotgun (WGS) entry which is preliminary data.</text>
</comment>
<evidence type="ECO:0000313" key="2">
    <source>
        <dbReference type="Proteomes" id="UP000754644"/>
    </source>
</evidence>
<reference evidence="1" key="1">
    <citation type="submission" date="2020-05" db="EMBL/GenBank/DDBJ databases">
        <title>Sulfur intermediates as new biogeochemical hubs in an aquatic model microbial ecosystem.</title>
        <authorList>
            <person name="Vigneron A."/>
        </authorList>
    </citation>
    <scope>NUCLEOTIDE SEQUENCE</scope>
    <source>
        <strain evidence="1">Bin.250</strain>
    </source>
</reference>
<sequence>MIYQVSLIKDHSRPSSKHGITAIRAHQAELEAQGITLYGIFSGLFGLATNEIYVVTYSLQPHSLQKIVTAANLGLEASHLFVPTARPTEHAPLTTPGIYVFRWFKVNNADVQEIVELSTTAWQSFEAGFQTQVQGLFAEPESTAIFGQMLLITRYADLSVWEASRHPAAEARDNFQRRHALTVEAKPIATQLTL</sequence>
<proteinExistence type="predicted"/>
<protein>
    <submittedName>
        <fullName evidence="1">Uncharacterized protein</fullName>
    </submittedName>
</protein>
<dbReference type="AlphaFoldDB" id="A0A972VUL5"/>
<organism evidence="1 2">
    <name type="scientific">SAR86 cluster bacterium</name>
    <dbReference type="NCBI Taxonomy" id="2030880"/>
    <lineage>
        <taxon>Bacteria</taxon>
        <taxon>Pseudomonadati</taxon>
        <taxon>Pseudomonadota</taxon>
        <taxon>Gammaproteobacteria</taxon>
        <taxon>SAR86 cluster</taxon>
    </lineage>
</organism>
<gene>
    <name evidence="1" type="ORF">HQ497_04120</name>
</gene>
<dbReference type="EMBL" id="JABMOJ010000148">
    <property type="protein sequence ID" value="NQV64533.1"/>
    <property type="molecule type" value="Genomic_DNA"/>
</dbReference>
<name>A0A972VUL5_9GAMM</name>
<evidence type="ECO:0000313" key="1">
    <source>
        <dbReference type="EMBL" id="NQV64533.1"/>
    </source>
</evidence>
<dbReference type="Proteomes" id="UP000754644">
    <property type="component" value="Unassembled WGS sequence"/>
</dbReference>
<accession>A0A972VUL5</accession>